<dbReference type="EMBL" id="JAVDXT010000001">
    <property type="protein sequence ID" value="MDR7375944.1"/>
    <property type="molecule type" value="Genomic_DNA"/>
</dbReference>
<gene>
    <name evidence="2" type="ORF">J2X19_000602</name>
</gene>
<evidence type="ECO:0000259" key="1">
    <source>
        <dbReference type="PROSITE" id="PS51833"/>
    </source>
</evidence>
<protein>
    <submittedName>
        <fullName evidence="2">HD-like signal output (HDOD) protein</fullName>
    </submittedName>
</protein>
<dbReference type="InterPro" id="IPR013976">
    <property type="entry name" value="HDOD"/>
</dbReference>
<dbReference type="Gene3D" id="1.10.3210.10">
    <property type="entry name" value="Hypothetical protein af1432"/>
    <property type="match status" value="1"/>
</dbReference>
<evidence type="ECO:0000313" key="2">
    <source>
        <dbReference type="EMBL" id="MDR7375944.1"/>
    </source>
</evidence>
<dbReference type="Proteomes" id="UP001180487">
    <property type="component" value="Unassembled WGS sequence"/>
</dbReference>
<dbReference type="SUPFAM" id="SSF109604">
    <property type="entry name" value="HD-domain/PDEase-like"/>
    <property type="match status" value="1"/>
</dbReference>
<name>A0ABU2C3P3_9BURK</name>
<sequence length="296" mass="32590">MVEIPPSAAPVVAAPYRTEPLPDLAAWTRYFVDAEIPVLAATAQALEQLRAIEDDVDAAMLAKAIQTDPLMSIKLLAFVAGKRKPSILNDEGADAKTDTVTSALVMLGIAPFFRHFGPQPTLEDRLRDQPQALDAMRELLRRAERARMFALGFAVHRADLDVDVILQAAFLHDFAEMLLWCHAPTLALAIHDAQSADPTLRSATIQRSLLNIELDDLAQALMQRWRLSTLLVRLSDTRHAEQAAVRNVVLAVRVARHTMQGWDNAALPDDVDAIAELLNAPPRIALAYLHKIDRGG</sequence>
<reference evidence="2 3" key="1">
    <citation type="submission" date="2023-07" db="EMBL/GenBank/DDBJ databases">
        <title>Sorghum-associated microbial communities from plants grown in Nebraska, USA.</title>
        <authorList>
            <person name="Schachtman D."/>
        </authorList>
    </citation>
    <scope>NUCLEOTIDE SEQUENCE [LARGE SCALE GENOMIC DNA]</scope>
    <source>
        <strain evidence="2 3">BE313</strain>
    </source>
</reference>
<dbReference type="Pfam" id="PF08668">
    <property type="entry name" value="HDOD"/>
    <property type="match status" value="1"/>
</dbReference>
<organism evidence="2 3">
    <name type="scientific">Rhodoferax ferrireducens</name>
    <dbReference type="NCBI Taxonomy" id="192843"/>
    <lineage>
        <taxon>Bacteria</taxon>
        <taxon>Pseudomonadati</taxon>
        <taxon>Pseudomonadota</taxon>
        <taxon>Betaproteobacteria</taxon>
        <taxon>Burkholderiales</taxon>
        <taxon>Comamonadaceae</taxon>
        <taxon>Rhodoferax</taxon>
    </lineage>
</organism>
<dbReference type="PROSITE" id="PS51833">
    <property type="entry name" value="HDOD"/>
    <property type="match status" value="1"/>
</dbReference>
<evidence type="ECO:0000313" key="3">
    <source>
        <dbReference type="Proteomes" id="UP001180487"/>
    </source>
</evidence>
<proteinExistence type="predicted"/>
<keyword evidence="3" id="KW-1185">Reference proteome</keyword>
<accession>A0ABU2C3P3</accession>
<feature type="domain" description="HDOD" evidence="1">
    <location>
        <begin position="36"/>
        <end position="241"/>
    </location>
</feature>
<dbReference type="RefSeq" id="WP_310370538.1">
    <property type="nucleotide sequence ID" value="NZ_JAVDXT010000001.1"/>
</dbReference>
<comment type="caution">
    <text evidence="2">The sequence shown here is derived from an EMBL/GenBank/DDBJ whole genome shotgun (WGS) entry which is preliminary data.</text>
</comment>